<dbReference type="EMBL" id="JAEUBG010002365">
    <property type="protein sequence ID" value="KAH3684673.1"/>
    <property type="molecule type" value="Genomic_DNA"/>
</dbReference>
<organism evidence="1 2">
    <name type="scientific">Wickerhamomyces pijperi</name>
    <name type="common">Yeast</name>
    <name type="synonym">Pichia pijperi</name>
    <dbReference type="NCBI Taxonomy" id="599730"/>
    <lineage>
        <taxon>Eukaryota</taxon>
        <taxon>Fungi</taxon>
        <taxon>Dikarya</taxon>
        <taxon>Ascomycota</taxon>
        <taxon>Saccharomycotina</taxon>
        <taxon>Saccharomycetes</taxon>
        <taxon>Phaffomycetales</taxon>
        <taxon>Wickerhamomycetaceae</taxon>
        <taxon>Wickerhamomyces</taxon>
    </lineage>
</organism>
<reference evidence="1" key="1">
    <citation type="journal article" date="2021" name="Open Biol.">
        <title>Shared evolutionary footprints suggest mitochondrial oxidative damage underlies multiple complex I losses in fungi.</title>
        <authorList>
            <person name="Schikora-Tamarit M.A."/>
            <person name="Marcet-Houben M."/>
            <person name="Nosek J."/>
            <person name="Gabaldon T."/>
        </authorList>
    </citation>
    <scope>NUCLEOTIDE SEQUENCE</scope>
    <source>
        <strain evidence="1">CBS2887</strain>
    </source>
</reference>
<reference evidence="1" key="2">
    <citation type="submission" date="2021-01" db="EMBL/GenBank/DDBJ databases">
        <authorList>
            <person name="Schikora-Tamarit M.A."/>
        </authorList>
    </citation>
    <scope>NUCLEOTIDE SEQUENCE</scope>
    <source>
        <strain evidence="1">CBS2887</strain>
    </source>
</reference>
<comment type="caution">
    <text evidence="1">The sequence shown here is derived from an EMBL/GenBank/DDBJ whole genome shotgun (WGS) entry which is preliminary data.</text>
</comment>
<dbReference type="AlphaFoldDB" id="A0A9P8Q5P9"/>
<accession>A0A9P8Q5P9</accession>
<evidence type="ECO:0000313" key="1">
    <source>
        <dbReference type="EMBL" id="KAH3684673.1"/>
    </source>
</evidence>
<evidence type="ECO:0000313" key="2">
    <source>
        <dbReference type="Proteomes" id="UP000774326"/>
    </source>
</evidence>
<protein>
    <submittedName>
        <fullName evidence="1">Uncharacterized protein</fullName>
    </submittedName>
</protein>
<dbReference type="Proteomes" id="UP000774326">
    <property type="component" value="Unassembled WGS sequence"/>
</dbReference>
<keyword evidence="2" id="KW-1185">Reference proteome</keyword>
<gene>
    <name evidence="1" type="ORF">WICPIJ_004360</name>
</gene>
<sequence length="114" mass="12487">MFGECDLLGDNALFIGFVNEFGGKIGSTCDRTDELLPMITDGDDAPTALLVVVVVVEMKDLWAFGWWIGSLFTEEDIRVERPLRFVLLALKMALVDLYDWDSSLSGSSSSSSAS</sequence>
<proteinExistence type="predicted"/>
<name>A0A9P8Q5P9_WICPI</name>